<reference evidence="2" key="1">
    <citation type="submission" date="2024-01" db="EMBL/GenBank/DDBJ databases">
        <title>Bank of Algae and Cyanobacteria of the Azores (BACA) strain genomes.</title>
        <authorList>
            <person name="Luz R."/>
            <person name="Cordeiro R."/>
            <person name="Fonseca A."/>
            <person name="Goncalves V."/>
        </authorList>
    </citation>
    <scope>NUCLEOTIDE SEQUENCE</scope>
    <source>
        <strain evidence="2">BACA0141</strain>
    </source>
</reference>
<sequence length="153" mass="17795">MSDWIQVKGSVKKGHGVASGKSGDPRFPKGTIAMQKPLFAEQGLDISGYFLGTINVSIYPYRYEIEKPKYTFRDIKWAKEEPAEDFSFFDCRIILNSGEKFEGLVYYPHPETKPEHFQEPEVLEIMTPFIQDLKYEDEVVLELDRRQIEIHKS</sequence>
<evidence type="ECO:0000256" key="1">
    <source>
        <dbReference type="SAM" id="MobiDB-lite"/>
    </source>
</evidence>
<comment type="caution">
    <text evidence="2">The sequence shown here is derived from an EMBL/GenBank/DDBJ whole genome shotgun (WGS) entry which is preliminary data.</text>
</comment>
<proteinExistence type="predicted"/>
<dbReference type="AlphaFoldDB" id="A0AAW9Q3N1"/>
<organism evidence="2 3">
    <name type="scientific">Tumidithrix elongata BACA0141</name>
    <dbReference type="NCBI Taxonomy" id="2716417"/>
    <lineage>
        <taxon>Bacteria</taxon>
        <taxon>Bacillati</taxon>
        <taxon>Cyanobacteriota</taxon>
        <taxon>Cyanophyceae</taxon>
        <taxon>Pseudanabaenales</taxon>
        <taxon>Pseudanabaenaceae</taxon>
        <taxon>Tumidithrix</taxon>
        <taxon>Tumidithrix elongata</taxon>
    </lineage>
</organism>
<dbReference type="Proteomes" id="UP001333818">
    <property type="component" value="Unassembled WGS sequence"/>
</dbReference>
<evidence type="ECO:0000313" key="2">
    <source>
        <dbReference type="EMBL" id="MEE3718499.1"/>
    </source>
</evidence>
<gene>
    <name evidence="2" type="ORF">V2H45_17295</name>
</gene>
<name>A0AAW9Q3N1_9CYAN</name>
<evidence type="ECO:0000313" key="3">
    <source>
        <dbReference type="Proteomes" id="UP001333818"/>
    </source>
</evidence>
<keyword evidence="3" id="KW-1185">Reference proteome</keyword>
<dbReference type="EMBL" id="JAZBJZ010000080">
    <property type="protein sequence ID" value="MEE3718499.1"/>
    <property type="molecule type" value="Genomic_DNA"/>
</dbReference>
<feature type="region of interest" description="Disordered" evidence="1">
    <location>
        <begin position="1"/>
        <end position="26"/>
    </location>
</feature>
<protein>
    <recommendedName>
        <fullName evidence="4">Riboflavin kinase</fullName>
    </recommendedName>
</protein>
<dbReference type="RefSeq" id="WP_330484932.1">
    <property type="nucleotide sequence ID" value="NZ_JAZBJZ010000080.1"/>
</dbReference>
<accession>A0AAW9Q3N1</accession>
<evidence type="ECO:0008006" key="4">
    <source>
        <dbReference type="Google" id="ProtNLM"/>
    </source>
</evidence>